<keyword evidence="1" id="KW-0805">Transcription regulation</keyword>
<protein>
    <submittedName>
        <fullName evidence="5">GntR family transcriptional regulator</fullName>
    </submittedName>
</protein>
<evidence type="ECO:0000313" key="6">
    <source>
        <dbReference type="Proteomes" id="UP001499951"/>
    </source>
</evidence>
<evidence type="ECO:0000259" key="4">
    <source>
        <dbReference type="PROSITE" id="PS50949"/>
    </source>
</evidence>
<dbReference type="CDD" id="cd07377">
    <property type="entry name" value="WHTH_GntR"/>
    <property type="match status" value="1"/>
</dbReference>
<dbReference type="SUPFAM" id="SSF64288">
    <property type="entry name" value="Chorismate lyase-like"/>
    <property type="match status" value="1"/>
</dbReference>
<evidence type="ECO:0000256" key="2">
    <source>
        <dbReference type="ARBA" id="ARBA00023125"/>
    </source>
</evidence>
<keyword evidence="3" id="KW-0804">Transcription</keyword>
<dbReference type="InterPro" id="IPR000524">
    <property type="entry name" value="Tscrpt_reg_HTH_GntR"/>
</dbReference>
<dbReference type="RefSeq" id="WP_166935739.1">
    <property type="nucleotide sequence ID" value="NZ_BAAADD010000006.1"/>
</dbReference>
<comment type="caution">
    <text evidence="5">The sequence shown here is derived from an EMBL/GenBank/DDBJ whole genome shotgun (WGS) entry which is preliminary data.</text>
</comment>
<dbReference type="SMART" id="SM00866">
    <property type="entry name" value="UTRA"/>
    <property type="match status" value="1"/>
</dbReference>
<dbReference type="InterPro" id="IPR036388">
    <property type="entry name" value="WH-like_DNA-bd_sf"/>
</dbReference>
<evidence type="ECO:0000256" key="1">
    <source>
        <dbReference type="ARBA" id="ARBA00023015"/>
    </source>
</evidence>
<dbReference type="PRINTS" id="PR00035">
    <property type="entry name" value="HTHGNTR"/>
</dbReference>
<feature type="domain" description="HTH gntR-type" evidence="4">
    <location>
        <begin position="17"/>
        <end position="85"/>
    </location>
</feature>
<accession>A0ABN1EU92</accession>
<keyword evidence="2" id="KW-0238">DNA-binding</keyword>
<evidence type="ECO:0000313" key="5">
    <source>
        <dbReference type="EMBL" id="GAA0574687.1"/>
    </source>
</evidence>
<dbReference type="PANTHER" id="PTHR44846:SF1">
    <property type="entry name" value="MANNOSYL-D-GLYCERATE TRANSPORT_METABOLISM SYSTEM REPRESSOR MNGR-RELATED"/>
    <property type="match status" value="1"/>
</dbReference>
<proteinExistence type="predicted"/>
<dbReference type="Proteomes" id="UP001499951">
    <property type="component" value="Unassembled WGS sequence"/>
</dbReference>
<reference evidence="5 6" key="1">
    <citation type="journal article" date="2019" name="Int. J. Syst. Evol. Microbiol.">
        <title>The Global Catalogue of Microorganisms (GCM) 10K type strain sequencing project: providing services to taxonomists for standard genome sequencing and annotation.</title>
        <authorList>
            <consortium name="The Broad Institute Genomics Platform"/>
            <consortium name="The Broad Institute Genome Sequencing Center for Infectious Disease"/>
            <person name="Wu L."/>
            <person name="Ma J."/>
        </authorList>
    </citation>
    <scope>NUCLEOTIDE SEQUENCE [LARGE SCALE GENOMIC DNA]</scope>
    <source>
        <strain evidence="5 6">JCM 15089</strain>
    </source>
</reference>
<dbReference type="Gene3D" id="3.40.1410.10">
    <property type="entry name" value="Chorismate lyase-like"/>
    <property type="match status" value="1"/>
</dbReference>
<dbReference type="Pfam" id="PF00392">
    <property type="entry name" value="GntR"/>
    <property type="match status" value="1"/>
</dbReference>
<gene>
    <name evidence="5" type="ORF">GCM10008942_24310</name>
</gene>
<dbReference type="InterPro" id="IPR011663">
    <property type="entry name" value="UTRA"/>
</dbReference>
<sequence length="247" mass="27351">MTSLSALIGNLDEDHSLPLYQQLQRGLRRAIEMKLLAPEDALPPERDLAEEFAVSRITVRKALDGLVSEGLLTRRQGSGTFVATRVEKSFSKLSSFTEDMTSRGKSPHSVWLKKSQGVVSPEEAMATGFAPGTPVYHFNRLRYADDTPMSLEFCTLPTFVLPSIDAVQASLYDALDKAGYRPQRALQRLRAVLLTAQQTELLHGKEGDAGLLVERRGFLGDGRIVEFSQSYYCGDTYDFVAELNASE</sequence>
<dbReference type="Gene3D" id="1.10.10.10">
    <property type="entry name" value="Winged helix-like DNA-binding domain superfamily/Winged helix DNA-binding domain"/>
    <property type="match status" value="1"/>
</dbReference>
<dbReference type="Pfam" id="PF07702">
    <property type="entry name" value="UTRA"/>
    <property type="match status" value="1"/>
</dbReference>
<dbReference type="InterPro" id="IPR036390">
    <property type="entry name" value="WH_DNA-bd_sf"/>
</dbReference>
<keyword evidence="6" id="KW-1185">Reference proteome</keyword>
<dbReference type="SUPFAM" id="SSF46785">
    <property type="entry name" value="Winged helix' DNA-binding domain"/>
    <property type="match status" value="1"/>
</dbReference>
<dbReference type="SMART" id="SM00345">
    <property type="entry name" value="HTH_GNTR"/>
    <property type="match status" value="1"/>
</dbReference>
<dbReference type="InterPro" id="IPR028978">
    <property type="entry name" value="Chorismate_lyase_/UTRA_dom_sf"/>
</dbReference>
<evidence type="ECO:0000256" key="3">
    <source>
        <dbReference type="ARBA" id="ARBA00023163"/>
    </source>
</evidence>
<dbReference type="PROSITE" id="PS50949">
    <property type="entry name" value="HTH_GNTR"/>
    <property type="match status" value="1"/>
</dbReference>
<organism evidence="5 6">
    <name type="scientific">Rhizomicrobium electricum</name>
    <dbReference type="NCBI Taxonomy" id="480070"/>
    <lineage>
        <taxon>Bacteria</taxon>
        <taxon>Pseudomonadati</taxon>
        <taxon>Pseudomonadota</taxon>
        <taxon>Alphaproteobacteria</taxon>
        <taxon>Micropepsales</taxon>
        <taxon>Micropepsaceae</taxon>
        <taxon>Rhizomicrobium</taxon>
    </lineage>
</organism>
<dbReference type="EMBL" id="BAAADD010000006">
    <property type="protein sequence ID" value="GAA0574687.1"/>
    <property type="molecule type" value="Genomic_DNA"/>
</dbReference>
<name>A0ABN1EU92_9PROT</name>
<dbReference type="PANTHER" id="PTHR44846">
    <property type="entry name" value="MANNOSYL-D-GLYCERATE TRANSPORT/METABOLISM SYSTEM REPRESSOR MNGR-RELATED"/>
    <property type="match status" value="1"/>
</dbReference>
<dbReference type="InterPro" id="IPR050679">
    <property type="entry name" value="Bact_HTH_transcr_reg"/>
</dbReference>